<dbReference type="Proteomes" id="UP000681722">
    <property type="component" value="Unassembled WGS sequence"/>
</dbReference>
<dbReference type="Proteomes" id="UP000682733">
    <property type="component" value="Unassembled WGS sequence"/>
</dbReference>
<dbReference type="EMBL" id="CAJNOK010025047">
    <property type="protein sequence ID" value="CAF1385001.1"/>
    <property type="molecule type" value="Genomic_DNA"/>
</dbReference>
<dbReference type="Proteomes" id="UP000663829">
    <property type="component" value="Unassembled WGS sequence"/>
</dbReference>
<comment type="caution">
    <text evidence="1">The sequence shown here is derived from an EMBL/GenBank/DDBJ whole genome shotgun (WGS) entry which is preliminary data.</text>
</comment>
<sequence>MTDEVSRKRLVDEFTIQLDVYIIQTVNQARAEFTSNTERSCYPPDIKQKVAKCMEPRIRCTQHLLKEEFHERLHKALQKARISVVHRKLMDAAQEQFNLNKTLGMDELQNCQSKFFEDVLKQHRQDLTSSLSTENDITNKILNFYNSELMSKGANRTQETVYNLLEPLTSDLYRGYYQKLHYCWLQREKLEKPSEPSGNIFRKVLPPYSICTKDANILWTDLKDKIEWFSSRKSESKNMKIFVHIWQRLIMTLEEQILNLINNTQLSASHINSSDTFYIH</sequence>
<dbReference type="EMBL" id="CAJOBC010007749">
    <property type="protein sequence ID" value="CAF3941793.1"/>
    <property type="molecule type" value="Genomic_DNA"/>
</dbReference>
<reference evidence="1" key="1">
    <citation type="submission" date="2021-02" db="EMBL/GenBank/DDBJ databases">
        <authorList>
            <person name="Nowell W R."/>
        </authorList>
    </citation>
    <scope>NUCLEOTIDE SEQUENCE</scope>
</reference>
<evidence type="ECO:0000313" key="5">
    <source>
        <dbReference type="Proteomes" id="UP000663829"/>
    </source>
</evidence>
<dbReference type="AlphaFoldDB" id="A0A814UWR2"/>
<dbReference type="Proteomes" id="UP000677228">
    <property type="component" value="Unassembled WGS sequence"/>
</dbReference>
<protein>
    <submittedName>
        <fullName evidence="1">Uncharacterized protein</fullName>
    </submittedName>
</protein>
<dbReference type="EMBL" id="CAJOBA010046746">
    <property type="protein sequence ID" value="CAF4193143.1"/>
    <property type="molecule type" value="Genomic_DNA"/>
</dbReference>
<gene>
    <name evidence="1" type="ORF">GPM918_LOCUS22527</name>
    <name evidence="2" type="ORF">OVA965_LOCUS32293</name>
    <name evidence="3" type="ORF">SRO942_LOCUS22526</name>
    <name evidence="4" type="ORF">TMI583_LOCUS33150</name>
</gene>
<evidence type="ECO:0000313" key="3">
    <source>
        <dbReference type="EMBL" id="CAF3941793.1"/>
    </source>
</evidence>
<accession>A0A814UWR2</accession>
<organism evidence="1 5">
    <name type="scientific">Didymodactylos carnosus</name>
    <dbReference type="NCBI Taxonomy" id="1234261"/>
    <lineage>
        <taxon>Eukaryota</taxon>
        <taxon>Metazoa</taxon>
        <taxon>Spiralia</taxon>
        <taxon>Gnathifera</taxon>
        <taxon>Rotifera</taxon>
        <taxon>Eurotatoria</taxon>
        <taxon>Bdelloidea</taxon>
        <taxon>Philodinida</taxon>
        <taxon>Philodinidae</taxon>
        <taxon>Didymodactylos</taxon>
    </lineage>
</organism>
<evidence type="ECO:0000313" key="2">
    <source>
        <dbReference type="EMBL" id="CAF1385001.1"/>
    </source>
</evidence>
<evidence type="ECO:0000313" key="1">
    <source>
        <dbReference type="EMBL" id="CAF1177635.1"/>
    </source>
</evidence>
<keyword evidence="5" id="KW-1185">Reference proteome</keyword>
<evidence type="ECO:0000313" key="4">
    <source>
        <dbReference type="EMBL" id="CAF4193143.1"/>
    </source>
</evidence>
<name>A0A814UWR2_9BILA</name>
<proteinExistence type="predicted"/>
<dbReference type="EMBL" id="CAJNOQ010007748">
    <property type="protein sequence ID" value="CAF1177635.1"/>
    <property type="molecule type" value="Genomic_DNA"/>
</dbReference>